<sequence length="208" mass="23001">MPEQRINAVQKANNHLCETRVNRKANARVSTREQNPEAQTDVLESAGCEKIFVEHASGVLTRRPVLDEALGYLRSGDTLVVAKLDRLGRSVRNLKEVADTLQRRNIGLKALSQGIDTTTPGGRLFFHMLAAIAEFEHDLIVERTQDGLAAARARGRKGGGRLKMSPTKAAQARAMYDARQHTVAQIAETFGVSRGTIYRHLTQHVEHS</sequence>
<dbReference type="PROSITE" id="PS51736">
    <property type="entry name" value="RECOMBINASES_3"/>
    <property type="match status" value="1"/>
</dbReference>
<dbReference type="GO" id="GO:0015074">
    <property type="term" value="P:DNA integration"/>
    <property type="evidence" value="ECO:0007669"/>
    <property type="project" value="UniProtKB-KW"/>
</dbReference>
<comment type="similarity">
    <text evidence="1">Belongs to the site-specific recombinase resolvase family.</text>
</comment>
<dbReference type="InterPro" id="IPR050639">
    <property type="entry name" value="SSR_resolvase"/>
</dbReference>
<dbReference type="FunFam" id="3.40.50.1390:FF:000001">
    <property type="entry name" value="DNA recombinase"/>
    <property type="match status" value="1"/>
</dbReference>
<dbReference type="Pfam" id="PF00239">
    <property type="entry name" value="Resolvase"/>
    <property type="match status" value="1"/>
</dbReference>
<evidence type="ECO:0000256" key="4">
    <source>
        <dbReference type="ARBA" id="ARBA00023172"/>
    </source>
</evidence>
<protein>
    <submittedName>
        <fullName evidence="7">Recombinase family protein</fullName>
    </submittedName>
</protein>
<evidence type="ECO:0000256" key="3">
    <source>
        <dbReference type="ARBA" id="ARBA00023125"/>
    </source>
</evidence>
<organism evidence="7 8">
    <name type="scientific">Arthrobacter terricola</name>
    <dbReference type="NCBI Taxonomy" id="2547396"/>
    <lineage>
        <taxon>Bacteria</taxon>
        <taxon>Bacillati</taxon>
        <taxon>Actinomycetota</taxon>
        <taxon>Actinomycetes</taxon>
        <taxon>Micrococcales</taxon>
        <taxon>Micrococcaceae</taxon>
        <taxon>Arthrobacter</taxon>
    </lineage>
</organism>
<dbReference type="InterPro" id="IPR006119">
    <property type="entry name" value="Resolv_N"/>
</dbReference>
<dbReference type="Proteomes" id="UP000295511">
    <property type="component" value="Unassembled WGS sequence"/>
</dbReference>
<evidence type="ECO:0000256" key="1">
    <source>
        <dbReference type="ARBA" id="ARBA00009913"/>
    </source>
</evidence>
<evidence type="ECO:0000313" key="8">
    <source>
        <dbReference type="Proteomes" id="UP000295511"/>
    </source>
</evidence>
<name>A0A4R5K081_9MICC</name>
<dbReference type="CDD" id="cd03768">
    <property type="entry name" value="SR_ResInv"/>
    <property type="match status" value="1"/>
</dbReference>
<evidence type="ECO:0000313" key="7">
    <source>
        <dbReference type="EMBL" id="TDF83604.1"/>
    </source>
</evidence>
<dbReference type="EMBL" id="SMRU01000082">
    <property type="protein sequence ID" value="TDF83604.1"/>
    <property type="molecule type" value="Genomic_DNA"/>
</dbReference>
<keyword evidence="3" id="KW-0238">DNA-binding</keyword>
<feature type="active site" description="O-(5'-phospho-DNA)-serine intermediate" evidence="5">
    <location>
        <position position="30"/>
    </location>
</feature>
<dbReference type="AlphaFoldDB" id="A0A4R5K081"/>
<reference evidence="7 8" key="1">
    <citation type="submission" date="2019-03" db="EMBL/GenBank/DDBJ databases">
        <title>Whole genome sequence of Arthrobacter sp JH1-1.</title>
        <authorList>
            <person name="Trinh H.N."/>
        </authorList>
    </citation>
    <scope>NUCLEOTIDE SEQUENCE [LARGE SCALE GENOMIC DNA]</scope>
    <source>
        <strain evidence="7 8">JH1-1</strain>
    </source>
</reference>
<dbReference type="InterPro" id="IPR006118">
    <property type="entry name" value="Recombinase_CS"/>
</dbReference>
<evidence type="ECO:0000259" key="6">
    <source>
        <dbReference type="PROSITE" id="PS51736"/>
    </source>
</evidence>
<dbReference type="Gene3D" id="1.10.10.60">
    <property type="entry name" value="Homeodomain-like"/>
    <property type="match status" value="1"/>
</dbReference>
<dbReference type="Gene3D" id="3.40.50.1390">
    <property type="entry name" value="Resolvase, N-terminal catalytic domain"/>
    <property type="match status" value="1"/>
</dbReference>
<feature type="domain" description="Resolvase/invertase-type recombinase catalytic" evidence="6">
    <location>
        <begin position="22"/>
        <end position="155"/>
    </location>
</feature>
<dbReference type="GO" id="GO:0000150">
    <property type="term" value="F:DNA strand exchange activity"/>
    <property type="evidence" value="ECO:0007669"/>
    <property type="project" value="InterPro"/>
</dbReference>
<accession>A0A4R5K081</accession>
<gene>
    <name evidence="7" type="ORF">E1809_26170</name>
</gene>
<evidence type="ECO:0000256" key="5">
    <source>
        <dbReference type="PIRSR" id="PIRSR606118-50"/>
    </source>
</evidence>
<dbReference type="SMART" id="SM00857">
    <property type="entry name" value="Resolvase"/>
    <property type="match status" value="1"/>
</dbReference>
<dbReference type="CDD" id="cd00569">
    <property type="entry name" value="HTH_Hin_like"/>
    <property type="match status" value="1"/>
</dbReference>
<dbReference type="PANTHER" id="PTHR30461">
    <property type="entry name" value="DNA-INVERTASE FROM LAMBDOID PROPHAGE"/>
    <property type="match status" value="1"/>
</dbReference>
<dbReference type="InterPro" id="IPR009057">
    <property type="entry name" value="Homeodomain-like_sf"/>
</dbReference>
<dbReference type="Pfam" id="PF02796">
    <property type="entry name" value="HTH_7"/>
    <property type="match status" value="1"/>
</dbReference>
<keyword evidence="8" id="KW-1185">Reference proteome</keyword>
<dbReference type="PANTHER" id="PTHR30461:SF2">
    <property type="entry name" value="SERINE RECOMBINASE PINE-RELATED"/>
    <property type="match status" value="1"/>
</dbReference>
<dbReference type="SUPFAM" id="SSF53041">
    <property type="entry name" value="Resolvase-like"/>
    <property type="match status" value="1"/>
</dbReference>
<dbReference type="SUPFAM" id="SSF46689">
    <property type="entry name" value="Homeodomain-like"/>
    <property type="match status" value="1"/>
</dbReference>
<comment type="caution">
    <text evidence="7">The sequence shown here is derived from an EMBL/GenBank/DDBJ whole genome shotgun (WGS) entry which is preliminary data.</text>
</comment>
<dbReference type="InterPro" id="IPR036162">
    <property type="entry name" value="Resolvase-like_N_sf"/>
</dbReference>
<keyword evidence="2" id="KW-0229">DNA integration</keyword>
<dbReference type="OrthoDB" id="3621759at2"/>
<dbReference type="InterPro" id="IPR006120">
    <property type="entry name" value="Resolvase_HTH_dom"/>
</dbReference>
<dbReference type="PROSITE" id="PS00398">
    <property type="entry name" value="RECOMBINASES_2"/>
    <property type="match status" value="1"/>
</dbReference>
<evidence type="ECO:0000256" key="2">
    <source>
        <dbReference type="ARBA" id="ARBA00022908"/>
    </source>
</evidence>
<dbReference type="GO" id="GO:0003677">
    <property type="term" value="F:DNA binding"/>
    <property type="evidence" value="ECO:0007669"/>
    <property type="project" value="UniProtKB-KW"/>
</dbReference>
<proteinExistence type="inferred from homology"/>
<keyword evidence="4" id="KW-0233">DNA recombination</keyword>